<dbReference type="GO" id="GO:0006457">
    <property type="term" value="P:protein folding"/>
    <property type="evidence" value="ECO:0007669"/>
    <property type="project" value="UniProtKB-UniRule"/>
</dbReference>
<dbReference type="PANTHER" id="PTHR47637:SF1">
    <property type="entry name" value="CHAPERONE SURA"/>
    <property type="match status" value="1"/>
</dbReference>
<evidence type="ECO:0000259" key="9">
    <source>
        <dbReference type="PROSITE" id="PS50198"/>
    </source>
</evidence>
<evidence type="ECO:0000256" key="6">
    <source>
        <dbReference type="ARBA" id="ARBA00023235"/>
    </source>
</evidence>
<comment type="catalytic activity">
    <reaction evidence="7">
        <text>[protein]-peptidylproline (omega=180) = [protein]-peptidylproline (omega=0)</text>
        <dbReference type="Rhea" id="RHEA:16237"/>
        <dbReference type="Rhea" id="RHEA-COMP:10747"/>
        <dbReference type="Rhea" id="RHEA-COMP:10748"/>
        <dbReference type="ChEBI" id="CHEBI:83833"/>
        <dbReference type="ChEBI" id="CHEBI:83834"/>
        <dbReference type="EC" id="5.2.1.8"/>
    </reaction>
</comment>
<feature type="compositionally biased region" description="Pro residues" evidence="8">
    <location>
        <begin position="330"/>
        <end position="345"/>
    </location>
</feature>
<dbReference type="InterPro" id="IPR046357">
    <property type="entry name" value="PPIase_dom_sf"/>
</dbReference>
<dbReference type="Pfam" id="PF09312">
    <property type="entry name" value="SurA_N"/>
    <property type="match status" value="1"/>
</dbReference>
<name>A0A953T5I2_9BURK</name>
<comment type="function">
    <text evidence="7">Chaperone involved in the correct folding and assembly of outer membrane proteins. Recognizes specific patterns of aromatic residues and the orientation of their side chains, which are found more frequently in integral outer membrane proteins. May act in both early periplasmic and late outer membrane-associated steps of protein maturation.</text>
</comment>
<accession>A0A953T5I2</accession>
<dbReference type="EC" id="5.2.1.8" evidence="7"/>
<keyword evidence="6 7" id="KW-0413">Isomerase</keyword>
<evidence type="ECO:0000256" key="7">
    <source>
        <dbReference type="HAMAP-Rule" id="MF_01183"/>
    </source>
</evidence>
<dbReference type="GO" id="GO:0051082">
    <property type="term" value="F:unfolded protein binding"/>
    <property type="evidence" value="ECO:0007669"/>
    <property type="project" value="UniProtKB-UniRule"/>
</dbReference>
<evidence type="ECO:0000313" key="10">
    <source>
        <dbReference type="EMBL" id="MBZ1350917.1"/>
    </source>
</evidence>
<reference evidence="10" key="1">
    <citation type="submission" date="2021-07" db="EMBL/GenBank/DDBJ databases">
        <title>New genus and species of the family Alcaligenaceae.</title>
        <authorList>
            <person name="Hahn M.W."/>
        </authorList>
    </citation>
    <scope>NUCLEOTIDE SEQUENCE</scope>
    <source>
        <strain evidence="10">LF4-65</strain>
    </source>
</reference>
<keyword evidence="11" id="KW-1185">Reference proteome</keyword>
<comment type="domain">
    <text evidence="7">The PPIase activity resides only in the second parvulin domain. The N-terminal region and the C-terminal tail are necessary and sufficient for the chaperone activity of SurA. The PPIase activity is dispensable for SurA to function as a chaperone. The N-terminal region and the C-terminal tail are also required for porin recognition.</text>
</comment>
<evidence type="ECO:0000256" key="4">
    <source>
        <dbReference type="ARBA" id="ARBA00023110"/>
    </source>
</evidence>
<feature type="compositionally biased region" description="Pro residues" evidence="8">
    <location>
        <begin position="204"/>
        <end position="219"/>
    </location>
</feature>
<dbReference type="InterPro" id="IPR023058">
    <property type="entry name" value="PPIase_PpiC_CS"/>
</dbReference>
<dbReference type="AlphaFoldDB" id="A0A953T5I2"/>
<evidence type="ECO:0000256" key="3">
    <source>
        <dbReference type="ARBA" id="ARBA00022764"/>
    </source>
</evidence>
<dbReference type="GO" id="GO:0043165">
    <property type="term" value="P:Gram-negative-bacterium-type cell outer membrane assembly"/>
    <property type="evidence" value="ECO:0007669"/>
    <property type="project" value="InterPro"/>
</dbReference>
<evidence type="ECO:0000256" key="2">
    <source>
        <dbReference type="ARBA" id="ARBA00022737"/>
    </source>
</evidence>
<keyword evidence="1 7" id="KW-0732">Signal</keyword>
<dbReference type="SUPFAM" id="SSF109998">
    <property type="entry name" value="Triger factor/SurA peptide-binding domain-like"/>
    <property type="match status" value="1"/>
</dbReference>
<dbReference type="EMBL" id="JAHXRI010000007">
    <property type="protein sequence ID" value="MBZ1350917.1"/>
    <property type="molecule type" value="Genomic_DNA"/>
</dbReference>
<dbReference type="InterPro" id="IPR050280">
    <property type="entry name" value="OMP_Chaperone_SurA"/>
</dbReference>
<dbReference type="InterPro" id="IPR000297">
    <property type="entry name" value="PPIase_PpiC"/>
</dbReference>
<dbReference type="GO" id="GO:0003755">
    <property type="term" value="F:peptidyl-prolyl cis-trans isomerase activity"/>
    <property type="evidence" value="ECO:0007669"/>
    <property type="project" value="UniProtKB-UniRule"/>
</dbReference>
<dbReference type="InterPro" id="IPR015391">
    <property type="entry name" value="SurA_N"/>
</dbReference>
<feature type="domain" description="PpiC" evidence="9">
    <location>
        <begin position="357"/>
        <end position="456"/>
    </location>
</feature>
<keyword evidence="5 7" id="KW-0143">Chaperone</keyword>
<dbReference type="PANTHER" id="PTHR47637">
    <property type="entry name" value="CHAPERONE SURA"/>
    <property type="match status" value="1"/>
</dbReference>
<keyword evidence="3 7" id="KW-0574">Periplasm</keyword>
<feature type="region of interest" description="Disordered" evidence="8">
    <location>
        <begin position="324"/>
        <end position="358"/>
    </location>
</feature>
<dbReference type="PROSITE" id="PS01096">
    <property type="entry name" value="PPIC_PPIASE_1"/>
    <property type="match status" value="1"/>
</dbReference>
<dbReference type="InterPro" id="IPR027304">
    <property type="entry name" value="Trigger_fact/SurA_dom_sf"/>
</dbReference>
<proteinExistence type="inferred from homology"/>
<keyword evidence="2 7" id="KW-0677">Repeat</keyword>
<feature type="domain" description="PpiC" evidence="9">
    <location>
        <begin position="224"/>
        <end position="325"/>
    </location>
</feature>
<dbReference type="Pfam" id="PF00639">
    <property type="entry name" value="Rotamase"/>
    <property type="match status" value="2"/>
</dbReference>
<feature type="region of interest" description="Disordered" evidence="8">
    <location>
        <begin position="196"/>
        <end position="222"/>
    </location>
</feature>
<dbReference type="Gene3D" id="1.10.4030.10">
    <property type="entry name" value="Porin chaperone SurA, peptide-binding domain"/>
    <property type="match status" value="1"/>
</dbReference>
<feature type="signal peptide" evidence="7">
    <location>
        <begin position="1"/>
        <end position="28"/>
    </location>
</feature>
<evidence type="ECO:0000256" key="1">
    <source>
        <dbReference type="ARBA" id="ARBA00022729"/>
    </source>
</evidence>
<organism evidence="10 11">
    <name type="scientific">Zwartia hollandica</name>
    <dbReference type="NCBI Taxonomy" id="324606"/>
    <lineage>
        <taxon>Bacteria</taxon>
        <taxon>Pseudomonadati</taxon>
        <taxon>Pseudomonadota</taxon>
        <taxon>Betaproteobacteria</taxon>
        <taxon>Burkholderiales</taxon>
        <taxon>Alcaligenaceae</taxon>
        <taxon>Zwartia</taxon>
    </lineage>
</organism>
<dbReference type="GO" id="GO:0050821">
    <property type="term" value="P:protein stabilization"/>
    <property type="evidence" value="ECO:0007669"/>
    <property type="project" value="InterPro"/>
</dbReference>
<dbReference type="SUPFAM" id="SSF54534">
    <property type="entry name" value="FKBP-like"/>
    <property type="match status" value="2"/>
</dbReference>
<feature type="chain" id="PRO_5038197405" description="Chaperone SurA" evidence="7">
    <location>
        <begin position="29"/>
        <end position="510"/>
    </location>
</feature>
<dbReference type="Proteomes" id="UP000739565">
    <property type="component" value="Unassembled WGS sequence"/>
</dbReference>
<evidence type="ECO:0000256" key="5">
    <source>
        <dbReference type="ARBA" id="ARBA00023186"/>
    </source>
</evidence>
<sequence precursor="true">MQAVKTYRFWVALIGFCISATAGMSVYAQPAPGGAARQTTPPKTAAAGVEREADTIVAVVNKEVITRRELDARVRLAKRDMAGQRMQPPPDNVLELQVLQRLITEKLELQEGRRLNIQITPAMINSAIETIAKRNNATVAQVRQQLQASGIPWSDYENLIRRELLLERLRQTVVDRTILITDGEVDAFLREQKAREAGGLPSVRPTPAPAPPPPPPPKPQAVQPAIMGIAQILVRVPEGASAEEVAALRKKAQDLLARVRKGESFESVAKASSDGPEASLGGDLGVRPLNGWPDLFLKAVANVPDGRISNILQSPNGFHILKVVGRAGGAPPPQAQPAPPPPPTSADPQLPKGPMPVEQTQARHILLKSSTVMTDDVARQRLLGIRQRIVQGGESFGDLARRFSNDTSAPQGGDLGWLNPGETVPPFEKAMNALKIGEVSEPVKSPFGWHLILVEGRRTQDMADQYLRNQVRQRLFIQRSDAEFEAWLQRVRNLSFIDNRLEKTERLNRN</sequence>
<comment type="caution">
    <text evidence="10">The sequence shown here is derived from an EMBL/GenBank/DDBJ whole genome shotgun (WGS) entry which is preliminary data.</text>
</comment>
<dbReference type="GO" id="GO:0042277">
    <property type="term" value="F:peptide binding"/>
    <property type="evidence" value="ECO:0007669"/>
    <property type="project" value="InterPro"/>
</dbReference>
<comment type="subcellular location">
    <subcellularLocation>
        <location evidence="7">Periplasm</location>
    </subcellularLocation>
    <text evidence="7">Is capable of associating with the outer membrane.</text>
</comment>
<evidence type="ECO:0000313" key="11">
    <source>
        <dbReference type="Proteomes" id="UP000739565"/>
    </source>
</evidence>
<evidence type="ECO:0000256" key="8">
    <source>
        <dbReference type="SAM" id="MobiDB-lite"/>
    </source>
</evidence>
<dbReference type="GO" id="GO:0030288">
    <property type="term" value="C:outer membrane-bounded periplasmic space"/>
    <property type="evidence" value="ECO:0007669"/>
    <property type="project" value="InterPro"/>
</dbReference>
<dbReference type="InterPro" id="IPR023034">
    <property type="entry name" value="PPIase_SurA"/>
</dbReference>
<protein>
    <recommendedName>
        <fullName evidence="7">Chaperone SurA</fullName>
    </recommendedName>
    <alternativeName>
        <fullName evidence="7">Peptidyl-prolyl cis-trans isomerase SurA</fullName>
        <shortName evidence="7">PPIase SurA</shortName>
        <ecNumber evidence="7">5.2.1.8</ecNumber>
    </alternativeName>
    <alternativeName>
        <fullName evidence="7">Rotamase SurA</fullName>
    </alternativeName>
</protein>
<dbReference type="HAMAP" id="MF_01183">
    <property type="entry name" value="Chaperone_SurA"/>
    <property type="match status" value="1"/>
</dbReference>
<gene>
    <name evidence="7" type="primary">surA</name>
    <name evidence="10" type="ORF">KZZ10_09705</name>
</gene>
<dbReference type="PROSITE" id="PS50198">
    <property type="entry name" value="PPIC_PPIASE_2"/>
    <property type="match status" value="2"/>
</dbReference>
<keyword evidence="4 7" id="KW-0697">Rotamase</keyword>
<dbReference type="Gene3D" id="3.10.50.40">
    <property type="match status" value="2"/>
</dbReference>